<evidence type="ECO:0000313" key="3">
    <source>
        <dbReference type="Proteomes" id="UP000515472"/>
    </source>
</evidence>
<name>A0A6S6M0Y8_9BACT</name>
<reference evidence="2 3" key="1">
    <citation type="submission" date="2020-06" db="EMBL/GenBank/DDBJ databases">
        <title>Interaction of electrochemicaly active bacteria, Geobacter bremensis R4 on different carbon anode.</title>
        <authorList>
            <person name="Meng L."/>
            <person name="Yoshida N."/>
        </authorList>
    </citation>
    <scope>NUCLEOTIDE SEQUENCE [LARGE SCALE GENOMIC DNA]</scope>
    <source>
        <strain evidence="2 3">R4</strain>
    </source>
</reference>
<evidence type="ECO:0000256" key="1">
    <source>
        <dbReference type="SAM" id="Phobius"/>
    </source>
</evidence>
<keyword evidence="1" id="KW-0812">Transmembrane</keyword>
<protein>
    <submittedName>
        <fullName evidence="2">Branched-chain amino acid transport</fullName>
    </submittedName>
</protein>
<feature type="transmembrane region" description="Helical" evidence="1">
    <location>
        <begin position="51"/>
        <end position="79"/>
    </location>
</feature>
<accession>A0A6S6M0Y8</accession>
<feature type="transmembrane region" description="Helical" evidence="1">
    <location>
        <begin position="85"/>
        <end position="102"/>
    </location>
</feature>
<dbReference type="RefSeq" id="WP_185242806.1">
    <property type="nucleotide sequence ID" value="NZ_AP023213.1"/>
</dbReference>
<keyword evidence="3" id="KW-1185">Reference proteome</keyword>
<organism evidence="2 3">
    <name type="scientific">Citrifermentans bremense</name>
    <dbReference type="NCBI Taxonomy" id="60035"/>
    <lineage>
        <taxon>Bacteria</taxon>
        <taxon>Pseudomonadati</taxon>
        <taxon>Thermodesulfobacteriota</taxon>
        <taxon>Desulfuromonadia</taxon>
        <taxon>Geobacterales</taxon>
        <taxon>Geobacteraceae</taxon>
        <taxon>Citrifermentans</taxon>
    </lineage>
</organism>
<keyword evidence="1" id="KW-0472">Membrane</keyword>
<dbReference type="KEGG" id="gbn:GEOBRER4_27370"/>
<dbReference type="InterPro" id="IPR008407">
    <property type="entry name" value="Brnchd-chn_aa_trnsp_AzlD"/>
</dbReference>
<dbReference type="Pfam" id="PF05437">
    <property type="entry name" value="AzlD"/>
    <property type="match status" value="1"/>
</dbReference>
<dbReference type="EMBL" id="AP023213">
    <property type="protein sequence ID" value="BCG47987.1"/>
    <property type="molecule type" value="Genomic_DNA"/>
</dbReference>
<gene>
    <name evidence="2" type="ORF">GEOBRER4_n2850</name>
</gene>
<dbReference type="Proteomes" id="UP000515472">
    <property type="component" value="Chromosome"/>
</dbReference>
<dbReference type="AlphaFoldDB" id="A0A6S6M0Y8"/>
<sequence>MLPRLETQVVLAIALAALVTYSLRLGGLLLSARFPRTGRFRQGMNALPGSLLFALVFPSIVAEGTWGIVAAGLTAAVMLRSRNTLFAMLLGMAVVFAARRLTL</sequence>
<keyword evidence="1" id="KW-1133">Transmembrane helix</keyword>
<proteinExistence type="predicted"/>
<evidence type="ECO:0000313" key="2">
    <source>
        <dbReference type="EMBL" id="BCG47987.1"/>
    </source>
</evidence>
<feature type="transmembrane region" description="Helical" evidence="1">
    <location>
        <begin position="12"/>
        <end position="30"/>
    </location>
</feature>